<dbReference type="SUPFAM" id="SSF55486">
    <property type="entry name" value="Metalloproteases ('zincins'), catalytic domain"/>
    <property type="match status" value="1"/>
</dbReference>
<dbReference type="EMBL" id="JBAWTH010000112">
    <property type="protein sequence ID" value="KAL2276510.1"/>
    <property type="molecule type" value="Genomic_DNA"/>
</dbReference>
<dbReference type="CDD" id="cd11062">
    <property type="entry name" value="CYP58-like"/>
    <property type="match status" value="1"/>
</dbReference>
<dbReference type="InterPro" id="IPR001128">
    <property type="entry name" value="Cyt_P450"/>
</dbReference>
<evidence type="ECO:0000256" key="10">
    <source>
        <dbReference type="ARBA" id="ARBA00023049"/>
    </source>
</evidence>
<gene>
    <name evidence="14" type="ORF">FJTKL_00824</name>
</gene>
<keyword evidence="13" id="KW-0472">Membrane</keyword>
<dbReference type="CDD" id="cd09596">
    <property type="entry name" value="M36"/>
    <property type="match status" value="1"/>
</dbReference>
<evidence type="ECO:0000256" key="4">
    <source>
        <dbReference type="ARBA" id="ARBA00022525"/>
    </source>
</evidence>
<sequence length="894" mass="98023">MCLLASGGSLGYSWDSLPAVLLTTVLLYTIGLGLYRLTLHPLARFPGSKLSAFTGWYEAYVDFFGGPRNTFAYEIQRMHGRYGPIVRINPHELHVSDHSFFDTLYAGGGSRRDKYPPNANVQGAPDAVFGTVGHDAHRKRRGAISSFFSKKSVSSHEPLINEKVELMCDVFESAMHKGEIVNIRVPLLAYATDFYCAHALGDSGDMNLLKDMGKAQVWRDSIVGLLHLTPIVRQFSWIVPVVVELPMWLIRLVSSDMALVIRVLWDMREQAKAAIREFEKVPEIKGDQANLMQSILRSNLPPREKTRNRMAQEGFSVLVASGDTIARTLTTAVYHLLANPHVLGRLREELVTVLPGPNDEVELHQLESLSFLTAVIKESLRISALITSRAVLQAPGECLTYRDWVILANTPVGMTLSDLMMDPNIFPEPDKFDPGRWVESSPLYARNSKYFVPFHRGHRSCIAISLAWAEMYIALAKLLRRVDLELFDVVRERDIDHHRDCFLGEPRDDTKGVTVKTFPWGTMNPDEGSRQLIANPEDVPSSPFGWHSDGTQNYTTLSGNNAFVTIGGTTSNKAVASSPSLVFSYPYSPATTDWQTYANASAIQAFYTINKLHDILYSLGFDEASNNGKGGRPGDPVEIIVHSSGGSAMISTPADGSSPRLSMGVCTGAQTPPRHSAFESTVLLHEYMHAVTVRLINGPATSGCLSGNDGLSLNEDYSDFVPTLLRVKAGDTRSTDYTSADWATGEAIGLRSHYISTSLETTPLTYESLNALTSSGGSDLATVWAMALYEVFWNLVDTYGIGDVDKVTLGADGIPQGTRYLLLKLILDSDALVPCSPNHLQARDAILQADRVLTGGTTQCAIWKGFAKRGFGQDAVRGSGSQGRVNGFAVPSEC</sequence>
<comment type="cofactor">
    <cofactor evidence="1 12">
        <name>Zn(2+)</name>
        <dbReference type="ChEBI" id="CHEBI:29105"/>
    </cofactor>
</comment>
<keyword evidence="5 12" id="KW-0645">Protease</keyword>
<dbReference type="Pfam" id="PF00067">
    <property type="entry name" value="p450"/>
    <property type="match status" value="1"/>
</dbReference>
<dbReference type="Gene3D" id="3.10.170.10">
    <property type="match status" value="1"/>
</dbReference>
<dbReference type="Proteomes" id="UP001600888">
    <property type="component" value="Unassembled WGS sequence"/>
</dbReference>
<dbReference type="PROSITE" id="PS00086">
    <property type="entry name" value="CYTOCHROME_P450"/>
    <property type="match status" value="1"/>
</dbReference>
<evidence type="ECO:0000256" key="3">
    <source>
        <dbReference type="ARBA" id="ARBA00006006"/>
    </source>
</evidence>
<keyword evidence="10 12" id="KW-0482">Metalloprotease</keyword>
<keyword evidence="13" id="KW-1133">Transmembrane helix</keyword>
<dbReference type="SUPFAM" id="SSF48264">
    <property type="entry name" value="Cytochrome P450"/>
    <property type="match status" value="1"/>
</dbReference>
<reference evidence="14 15" key="1">
    <citation type="submission" date="2024-03" db="EMBL/GenBank/DDBJ databases">
        <title>A high-quality draft genome sequence of Diaporthe vaccinii, a causative agent of upright dieback and viscid rot disease in cranberry plants.</title>
        <authorList>
            <person name="Sarrasin M."/>
            <person name="Lang B.F."/>
            <person name="Burger G."/>
        </authorList>
    </citation>
    <scope>NUCLEOTIDE SEQUENCE [LARGE SCALE GENOMIC DNA]</scope>
    <source>
        <strain evidence="14 15">IS7</strain>
    </source>
</reference>
<comment type="similarity">
    <text evidence="3 12">Belongs to the peptidase M36 family.</text>
</comment>
<evidence type="ECO:0000256" key="12">
    <source>
        <dbReference type="RuleBase" id="RU364017"/>
    </source>
</evidence>
<feature type="transmembrane region" description="Helical" evidence="13">
    <location>
        <begin position="16"/>
        <end position="35"/>
    </location>
</feature>
<evidence type="ECO:0000256" key="13">
    <source>
        <dbReference type="SAM" id="Phobius"/>
    </source>
</evidence>
<dbReference type="InterPro" id="IPR017972">
    <property type="entry name" value="Cyt_P450_CS"/>
</dbReference>
<keyword evidence="6 12" id="KW-0479">Metal-binding</keyword>
<dbReference type="PANTHER" id="PTHR33478">
    <property type="entry name" value="EXTRACELLULAR METALLOPROTEINASE MEP"/>
    <property type="match status" value="1"/>
</dbReference>
<dbReference type="InterPro" id="IPR027268">
    <property type="entry name" value="Peptidase_M4/M1_CTD_sf"/>
</dbReference>
<dbReference type="PRINTS" id="PR00999">
    <property type="entry name" value="FUNGALYSIN"/>
</dbReference>
<keyword evidence="13" id="KW-0812">Transmembrane</keyword>
<dbReference type="InterPro" id="IPR001842">
    <property type="entry name" value="Peptidase_M36"/>
</dbReference>
<keyword evidence="11 12" id="KW-0865">Zymogen</keyword>
<comment type="subcellular location">
    <subcellularLocation>
        <location evidence="2 12">Secreted</location>
    </subcellularLocation>
</comment>
<evidence type="ECO:0000313" key="15">
    <source>
        <dbReference type="Proteomes" id="UP001600888"/>
    </source>
</evidence>
<dbReference type="Gene3D" id="1.10.390.10">
    <property type="entry name" value="Neutral Protease Domain 2"/>
    <property type="match status" value="1"/>
</dbReference>
<evidence type="ECO:0000256" key="7">
    <source>
        <dbReference type="ARBA" id="ARBA00022801"/>
    </source>
</evidence>
<evidence type="ECO:0000256" key="2">
    <source>
        <dbReference type="ARBA" id="ARBA00004613"/>
    </source>
</evidence>
<evidence type="ECO:0000256" key="8">
    <source>
        <dbReference type="ARBA" id="ARBA00022833"/>
    </source>
</evidence>
<keyword evidence="15" id="KW-1185">Reference proteome</keyword>
<dbReference type="EC" id="3.4.24.-" evidence="12"/>
<keyword evidence="7 12" id="KW-0378">Hydrolase</keyword>
<dbReference type="Gene3D" id="1.10.630.10">
    <property type="entry name" value="Cytochrome P450"/>
    <property type="match status" value="1"/>
</dbReference>
<protein>
    <recommendedName>
        <fullName evidence="12">Extracellular metalloproteinase</fullName>
        <ecNumber evidence="12">3.4.24.-</ecNumber>
    </recommendedName>
    <alternativeName>
        <fullName evidence="12">Fungalysin</fullName>
    </alternativeName>
</protein>
<dbReference type="PANTHER" id="PTHR33478:SF1">
    <property type="entry name" value="EXTRACELLULAR METALLOPROTEINASE MEP"/>
    <property type="match status" value="1"/>
</dbReference>
<dbReference type="Pfam" id="PF02128">
    <property type="entry name" value="Peptidase_M36"/>
    <property type="match status" value="1"/>
</dbReference>
<keyword evidence="9" id="KW-0408">Iron</keyword>
<keyword evidence="8 12" id="KW-0862">Zinc</keyword>
<dbReference type="InterPro" id="IPR050371">
    <property type="entry name" value="Fungal_virulence_M36"/>
</dbReference>
<evidence type="ECO:0000256" key="9">
    <source>
        <dbReference type="ARBA" id="ARBA00023004"/>
    </source>
</evidence>
<comment type="caution">
    <text evidence="14">The sequence shown here is derived from an EMBL/GenBank/DDBJ whole genome shotgun (WGS) entry which is preliminary data.</text>
</comment>
<proteinExistence type="inferred from homology"/>
<keyword evidence="4 12" id="KW-0964">Secreted</keyword>
<evidence type="ECO:0000256" key="6">
    <source>
        <dbReference type="ARBA" id="ARBA00022723"/>
    </source>
</evidence>
<evidence type="ECO:0000256" key="1">
    <source>
        <dbReference type="ARBA" id="ARBA00001947"/>
    </source>
</evidence>
<evidence type="ECO:0000256" key="5">
    <source>
        <dbReference type="ARBA" id="ARBA00022670"/>
    </source>
</evidence>
<accession>A0ABR4E264</accession>
<evidence type="ECO:0000313" key="14">
    <source>
        <dbReference type="EMBL" id="KAL2276510.1"/>
    </source>
</evidence>
<evidence type="ECO:0000256" key="11">
    <source>
        <dbReference type="ARBA" id="ARBA00023145"/>
    </source>
</evidence>
<name>A0ABR4E264_9PEZI</name>
<organism evidence="14 15">
    <name type="scientific">Diaporthe vaccinii</name>
    <dbReference type="NCBI Taxonomy" id="105482"/>
    <lineage>
        <taxon>Eukaryota</taxon>
        <taxon>Fungi</taxon>
        <taxon>Dikarya</taxon>
        <taxon>Ascomycota</taxon>
        <taxon>Pezizomycotina</taxon>
        <taxon>Sordariomycetes</taxon>
        <taxon>Sordariomycetidae</taxon>
        <taxon>Diaporthales</taxon>
        <taxon>Diaporthaceae</taxon>
        <taxon>Diaporthe</taxon>
        <taxon>Diaporthe eres species complex</taxon>
    </lineage>
</organism>
<dbReference type="InterPro" id="IPR036396">
    <property type="entry name" value="Cyt_P450_sf"/>
</dbReference>